<dbReference type="PROSITE" id="PS50887">
    <property type="entry name" value="GGDEF"/>
    <property type="match status" value="1"/>
</dbReference>
<dbReference type="EMBL" id="FOEG01000003">
    <property type="protein sequence ID" value="SEO79761.1"/>
    <property type="molecule type" value="Genomic_DNA"/>
</dbReference>
<organism evidence="5 6">
    <name type="scientific">Aquisalimonas asiatica</name>
    <dbReference type="NCBI Taxonomy" id="406100"/>
    <lineage>
        <taxon>Bacteria</taxon>
        <taxon>Pseudomonadati</taxon>
        <taxon>Pseudomonadota</taxon>
        <taxon>Gammaproteobacteria</taxon>
        <taxon>Chromatiales</taxon>
        <taxon>Ectothiorhodospiraceae</taxon>
        <taxon>Aquisalimonas</taxon>
    </lineage>
</organism>
<dbReference type="SUPFAM" id="SSF55073">
    <property type="entry name" value="Nucleotide cyclase"/>
    <property type="match status" value="1"/>
</dbReference>
<dbReference type="GO" id="GO:0005886">
    <property type="term" value="C:plasma membrane"/>
    <property type="evidence" value="ECO:0007669"/>
    <property type="project" value="TreeGrafter"/>
</dbReference>
<dbReference type="Pfam" id="PF00990">
    <property type="entry name" value="GGDEF"/>
    <property type="match status" value="1"/>
</dbReference>
<dbReference type="InterPro" id="IPR043128">
    <property type="entry name" value="Rev_trsase/Diguanyl_cyclase"/>
</dbReference>
<comment type="cofactor">
    <cofactor evidence="1">
        <name>Mg(2+)</name>
        <dbReference type="ChEBI" id="CHEBI:18420"/>
    </cofactor>
</comment>
<dbReference type="PANTHER" id="PTHR45138:SF6">
    <property type="entry name" value="DIGUANYLATE CYCLASE DGCN"/>
    <property type="match status" value="1"/>
</dbReference>
<dbReference type="CDD" id="cd01949">
    <property type="entry name" value="GGDEF"/>
    <property type="match status" value="1"/>
</dbReference>
<dbReference type="PANTHER" id="PTHR45138">
    <property type="entry name" value="REGULATORY COMPONENTS OF SENSORY TRANSDUCTION SYSTEM"/>
    <property type="match status" value="1"/>
</dbReference>
<dbReference type="Proteomes" id="UP000199657">
    <property type="component" value="Unassembled WGS sequence"/>
</dbReference>
<dbReference type="InterPro" id="IPR048435">
    <property type="entry name" value="MASE6"/>
</dbReference>
<evidence type="ECO:0000256" key="1">
    <source>
        <dbReference type="ARBA" id="ARBA00001946"/>
    </source>
</evidence>
<dbReference type="InterPro" id="IPR000160">
    <property type="entry name" value="GGDEF_dom"/>
</dbReference>
<feature type="transmembrane region" description="Helical" evidence="3">
    <location>
        <begin position="30"/>
        <end position="48"/>
    </location>
</feature>
<dbReference type="InterPro" id="IPR050469">
    <property type="entry name" value="Diguanylate_Cyclase"/>
</dbReference>
<feature type="domain" description="GGDEF" evidence="4">
    <location>
        <begin position="221"/>
        <end position="352"/>
    </location>
</feature>
<dbReference type="STRING" id="406100.SAMN04488052_10369"/>
<sequence length="352" mass="39477">MSGRVHKPEPDDGLSMLDDHREIRRRRSTLQALLVFTLVAVATIFPYALAQGLVVLPIAHTVVFLTCAGLFLANRRAVPYVPLAVVYLVVIITVMLMLITRPDVHPVSYVYLPAIPVFSYILLGHRGGLRMTLGALIVGTGAFVLGAQRVPELLTADVAVDLVTVTLVMFVLCHFWFRSQHRANSAMLKESLSDSLTGLYNRQALERMMLREHDRYRHDGHVLSVILIDLDHFKDINDRFGHDAGDRVLVHVARLLKMQLRRADVAFRMGGEEFAVLLPGTPVDGGMKVAEHIRKGIKARPAWWQGERIHLTMSAGVAELGLDGRTWTDLYRIVDARLYDAKNRGRDRVVGR</sequence>
<dbReference type="AlphaFoldDB" id="A0A1H8SMB5"/>
<dbReference type="SMART" id="SM00267">
    <property type="entry name" value="GGDEF"/>
    <property type="match status" value="1"/>
</dbReference>
<accession>A0A1H8SMB5</accession>
<gene>
    <name evidence="5" type="ORF">SAMN04488052_10369</name>
</gene>
<proteinExistence type="predicted"/>
<feature type="transmembrane region" description="Helical" evidence="3">
    <location>
        <begin position="106"/>
        <end position="123"/>
    </location>
</feature>
<dbReference type="FunFam" id="3.30.70.270:FF:000001">
    <property type="entry name" value="Diguanylate cyclase domain protein"/>
    <property type="match status" value="1"/>
</dbReference>
<dbReference type="EC" id="2.7.7.65" evidence="2"/>
<feature type="transmembrane region" description="Helical" evidence="3">
    <location>
        <begin position="80"/>
        <end position="100"/>
    </location>
</feature>
<evidence type="ECO:0000313" key="6">
    <source>
        <dbReference type="Proteomes" id="UP000199657"/>
    </source>
</evidence>
<feature type="transmembrane region" description="Helical" evidence="3">
    <location>
        <begin position="128"/>
        <end position="146"/>
    </location>
</feature>
<dbReference type="Pfam" id="PF20966">
    <property type="entry name" value="MASE6"/>
    <property type="match status" value="1"/>
</dbReference>
<dbReference type="GO" id="GO:0043709">
    <property type="term" value="P:cell adhesion involved in single-species biofilm formation"/>
    <property type="evidence" value="ECO:0007669"/>
    <property type="project" value="TreeGrafter"/>
</dbReference>
<keyword evidence="3" id="KW-0812">Transmembrane</keyword>
<dbReference type="GO" id="GO:0052621">
    <property type="term" value="F:diguanylate cyclase activity"/>
    <property type="evidence" value="ECO:0007669"/>
    <property type="project" value="UniProtKB-EC"/>
</dbReference>
<dbReference type="Gene3D" id="3.30.70.270">
    <property type="match status" value="1"/>
</dbReference>
<dbReference type="InterPro" id="IPR029787">
    <property type="entry name" value="Nucleotide_cyclase"/>
</dbReference>
<protein>
    <recommendedName>
        <fullName evidence="2">diguanylate cyclase</fullName>
        <ecNumber evidence="2">2.7.7.65</ecNumber>
    </recommendedName>
</protein>
<keyword evidence="3" id="KW-0472">Membrane</keyword>
<dbReference type="GO" id="GO:1902201">
    <property type="term" value="P:negative regulation of bacterial-type flagellum-dependent cell motility"/>
    <property type="evidence" value="ECO:0007669"/>
    <property type="project" value="TreeGrafter"/>
</dbReference>
<dbReference type="NCBIfam" id="TIGR00254">
    <property type="entry name" value="GGDEF"/>
    <property type="match status" value="1"/>
</dbReference>
<keyword evidence="6" id="KW-1185">Reference proteome</keyword>
<feature type="transmembrane region" description="Helical" evidence="3">
    <location>
        <begin position="54"/>
        <end position="73"/>
    </location>
</feature>
<evidence type="ECO:0000256" key="2">
    <source>
        <dbReference type="ARBA" id="ARBA00012528"/>
    </source>
</evidence>
<reference evidence="5 6" key="1">
    <citation type="submission" date="2016-10" db="EMBL/GenBank/DDBJ databases">
        <authorList>
            <person name="de Groot N.N."/>
        </authorList>
    </citation>
    <scope>NUCLEOTIDE SEQUENCE [LARGE SCALE GENOMIC DNA]</scope>
    <source>
        <strain evidence="5 6">CGMCC 1.6291</strain>
    </source>
</reference>
<name>A0A1H8SMB5_9GAMM</name>
<keyword evidence="3" id="KW-1133">Transmembrane helix</keyword>
<dbReference type="RefSeq" id="WP_171909860.1">
    <property type="nucleotide sequence ID" value="NZ_FOEG01000003.1"/>
</dbReference>
<feature type="transmembrane region" description="Helical" evidence="3">
    <location>
        <begin position="158"/>
        <end position="177"/>
    </location>
</feature>
<evidence type="ECO:0000256" key="3">
    <source>
        <dbReference type="SAM" id="Phobius"/>
    </source>
</evidence>
<evidence type="ECO:0000313" key="5">
    <source>
        <dbReference type="EMBL" id="SEO79761.1"/>
    </source>
</evidence>
<evidence type="ECO:0000259" key="4">
    <source>
        <dbReference type="PROSITE" id="PS50887"/>
    </source>
</evidence>